<evidence type="ECO:0000313" key="1">
    <source>
        <dbReference type="EMBL" id="JAD71194.1"/>
    </source>
</evidence>
<protein>
    <submittedName>
        <fullName evidence="1">Uncharacterized protein</fullName>
    </submittedName>
</protein>
<proteinExistence type="predicted"/>
<sequence length="34" mass="3820">MYMNLSMDTASVATPFLALVINEPKGPSYHWMTC</sequence>
<dbReference type="EMBL" id="GBRH01226701">
    <property type="protein sequence ID" value="JAD71194.1"/>
    <property type="molecule type" value="Transcribed_RNA"/>
</dbReference>
<name>A0A0A9C4J5_ARUDO</name>
<reference evidence="1" key="1">
    <citation type="submission" date="2014-09" db="EMBL/GenBank/DDBJ databases">
        <authorList>
            <person name="Magalhaes I.L.F."/>
            <person name="Oliveira U."/>
            <person name="Santos F.R."/>
            <person name="Vidigal T.H.D.A."/>
            <person name="Brescovit A.D."/>
            <person name="Santos A.J."/>
        </authorList>
    </citation>
    <scope>NUCLEOTIDE SEQUENCE</scope>
    <source>
        <tissue evidence="1">Shoot tissue taken approximately 20 cm above the soil surface</tissue>
    </source>
</reference>
<organism evidence="1">
    <name type="scientific">Arundo donax</name>
    <name type="common">Giant reed</name>
    <name type="synonym">Donax arundinaceus</name>
    <dbReference type="NCBI Taxonomy" id="35708"/>
    <lineage>
        <taxon>Eukaryota</taxon>
        <taxon>Viridiplantae</taxon>
        <taxon>Streptophyta</taxon>
        <taxon>Embryophyta</taxon>
        <taxon>Tracheophyta</taxon>
        <taxon>Spermatophyta</taxon>
        <taxon>Magnoliopsida</taxon>
        <taxon>Liliopsida</taxon>
        <taxon>Poales</taxon>
        <taxon>Poaceae</taxon>
        <taxon>PACMAD clade</taxon>
        <taxon>Arundinoideae</taxon>
        <taxon>Arundineae</taxon>
        <taxon>Arundo</taxon>
    </lineage>
</organism>
<dbReference type="AlphaFoldDB" id="A0A0A9C4J5"/>
<accession>A0A0A9C4J5</accession>
<reference evidence="1" key="2">
    <citation type="journal article" date="2015" name="Data Brief">
        <title>Shoot transcriptome of the giant reed, Arundo donax.</title>
        <authorList>
            <person name="Barrero R.A."/>
            <person name="Guerrero F.D."/>
            <person name="Moolhuijzen P."/>
            <person name="Goolsby J.A."/>
            <person name="Tidwell J."/>
            <person name="Bellgard S.E."/>
            <person name="Bellgard M.I."/>
        </authorList>
    </citation>
    <scope>NUCLEOTIDE SEQUENCE</scope>
    <source>
        <tissue evidence="1">Shoot tissue taken approximately 20 cm above the soil surface</tissue>
    </source>
</reference>